<evidence type="ECO:0000313" key="2">
    <source>
        <dbReference type="EMBL" id="KOG91771.1"/>
    </source>
</evidence>
<name>A0ABR5JEB9_9ACTN</name>
<dbReference type="Proteomes" id="UP000037020">
    <property type="component" value="Unassembled WGS sequence"/>
</dbReference>
<evidence type="ECO:0000313" key="3">
    <source>
        <dbReference type="Proteomes" id="UP000037020"/>
    </source>
</evidence>
<dbReference type="Pfam" id="PF01593">
    <property type="entry name" value="Amino_oxidase"/>
    <property type="match status" value="1"/>
</dbReference>
<sequence>MSDATAESPPRTRWDVIVVGGGPSGMFAAHEAARHGRRVLLFEAGDGMAQSLCPRVKAVARGRRIRDAEKFRLQCAHCTCLTGLGGAAFHFDTNLGYIKGLTRSKVESDGQGGVRAYSGLERALGGFETARHEIGEVYELFYGFGLTRADFPEAAPGPAGGTAGFALADTAPSQPIMVDEALVVMDRMSAEITRSTGRILLRHRVTRVARRADGFAVRVEGDHGGEYTARSVIVAVGKLGLGWVREVLAELDVAYATPERIDVGVRLEVSLDEAAPLTENCHNPKFGFLNEAEDTVRTFCVCVGGRIMQYEFLDTVVLDGQHCLSAPTRRTNFGVVTSVRVPPGEDGTQHGLDFARRVNKVGR</sequence>
<protein>
    <recommendedName>
        <fullName evidence="1">Amine oxidase domain-containing protein</fullName>
    </recommendedName>
</protein>
<dbReference type="EMBL" id="LGUT01000100">
    <property type="protein sequence ID" value="KOG91771.1"/>
    <property type="molecule type" value="Genomic_DNA"/>
</dbReference>
<keyword evidence="3" id="KW-1185">Reference proteome</keyword>
<feature type="non-terminal residue" evidence="2">
    <location>
        <position position="363"/>
    </location>
</feature>
<proteinExistence type="predicted"/>
<dbReference type="Gene3D" id="3.50.50.60">
    <property type="entry name" value="FAD/NAD(P)-binding domain"/>
    <property type="match status" value="2"/>
</dbReference>
<dbReference type="SUPFAM" id="SSF51905">
    <property type="entry name" value="FAD/NAD(P)-binding domain"/>
    <property type="match status" value="1"/>
</dbReference>
<evidence type="ECO:0000259" key="1">
    <source>
        <dbReference type="Pfam" id="PF01593"/>
    </source>
</evidence>
<dbReference type="InterPro" id="IPR002937">
    <property type="entry name" value="Amino_oxidase"/>
</dbReference>
<reference evidence="2 3" key="1">
    <citation type="submission" date="2015-07" db="EMBL/GenBank/DDBJ databases">
        <authorList>
            <person name="Ju K.-S."/>
            <person name="Doroghazi J.R."/>
            <person name="Metcalf W.W."/>
        </authorList>
    </citation>
    <scope>NUCLEOTIDE SEQUENCE [LARGE SCALE GENOMIC DNA]</scope>
    <source>
        <strain evidence="2 3">NRRL B-3589</strain>
    </source>
</reference>
<organism evidence="2 3">
    <name type="scientific">Streptomyces varsoviensis</name>
    <dbReference type="NCBI Taxonomy" id="67373"/>
    <lineage>
        <taxon>Bacteria</taxon>
        <taxon>Bacillati</taxon>
        <taxon>Actinomycetota</taxon>
        <taxon>Actinomycetes</taxon>
        <taxon>Kitasatosporales</taxon>
        <taxon>Streptomycetaceae</taxon>
        <taxon>Streptomyces</taxon>
    </lineage>
</organism>
<gene>
    <name evidence="2" type="ORF">ADK38_01335</name>
</gene>
<comment type="caution">
    <text evidence="2">The sequence shown here is derived from an EMBL/GenBank/DDBJ whole genome shotgun (WGS) entry which is preliminary data.</text>
</comment>
<accession>A0ABR5JEB9</accession>
<dbReference type="InterPro" id="IPR036188">
    <property type="entry name" value="FAD/NAD-bd_sf"/>
</dbReference>
<dbReference type="PANTHER" id="PTHR43106:SF1">
    <property type="entry name" value="DEHYDROGENASE-RELATED"/>
    <property type="match status" value="1"/>
</dbReference>
<dbReference type="Pfam" id="PF12831">
    <property type="entry name" value="FAD_oxidored"/>
    <property type="match status" value="1"/>
</dbReference>
<dbReference type="PANTHER" id="PTHR43106">
    <property type="entry name" value="DEHYDROGENASE-RELATED"/>
    <property type="match status" value="1"/>
</dbReference>
<feature type="domain" description="Amine oxidase" evidence="1">
    <location>
        <begin position="186"/>
        <end position="236"/>
    </location>
</feature>